<dbReference type="Gene3D" id="3.40.800.20">
    <property type="entry name" value="Histone deacetylase domain"/>
    <property type="match status" value="2"/>
</dbReference>
<dbReference type="InterPro" id="IPR023696">
    <property type="entry name" value="Ureohydrolase_dom_sf"/>
</dbReference>
<dbReference type="InterPro" id="IPR037138">
    <property type="entry name" value="His_deacetylse_dom_sf"/>
</dbReference>
<dbReference type="eggNOG" id="COG0123">
    <property type="taxonomic scope" value="Bacteria"/>
</dbReference>
<dbReference type="InterPro" id="IPR023801">
    <property type="entry name" value="His_deacetylse_dom"/>
</dbReference>
<reference evidence="4" key="1">
    <citation type="journal article" date="2008" name="Genome Res.">
        <title>The genome of Pelotomaculum thermopropionicum reveals niche-associated evolution in anaerobic microbiota.</title>
        <authorList>
            <person name="Kosaka T."/>
            <person name="Kato S."/>
            <person name="Shimoyama T."/>
            <person name="Ishii S."/>
            <person name="Abe T."/>
            <person name="Watanabe K."/>
        </authorList>
    </citation>
    <scope>NUCLEOTIDE SEQUENCE [LARGE SCALE GENOMIC DNA]</scope>
    <source>
        <strain evidence="4">DSM 13744 / JCM 10971 / SI</strain>
    </source>
</reference>
<dbReference type="EMBL" id="AP009389">
    <property type="protein sequence ID" value="BAF59097.1"/>
    <property type="molecule type" value="Genomic_DNA"/>
</dbReference>
<name>A5D3S4_PELTS</name>
<gene>
    <name evidence="3" type="primary">AcuC</name>
    <name evidence="3" type="ordered locus">PTH_0916</name>
</gene>
<feature type="domain" description="Histone deacetylase" evidence="2">
    <location>
        <begin position="176"/>
        <end position="241"/>
    </location>
</feature>
<dbReference type="STRING" id="370438.PTH_0916"/>
<evidence type="ECO:0000313" key="4">
    <source>
        <dbReference type="Proteomes" id="UP000006556"/>
    </source>
</evidence>
<proteinExistence type="inferred from homology"/>
<organism evidence="3 4">
    <name type="scientific">Pelotomaculum thermopropionicum (strain DSM 13744 / JCM 10971 / SI)</name>
    <dbReference type="NCBI Taxonomy" id="370438"/>
    <lineage>
        <taxon>Bacteria</taxon>
        <taxon>Bacillati</taxon>
        <taxon>Bacillota</taxon>
        <taxon>Clostridia</taxon>
        <taxon>Eubacteriales</taxon>
        <taxon>Desulfotomaculaceae</taxon>
        <taxon>Pelotomaculum</taxon>
    </lineage>
</organism>
<dbReference type="Proteomes" id="UP000006556">
    <property type="component" value="Chromosome"/>
</dbReference>
<evidence type="ECO:0000313" key="3">
    <source>
        <dbReference type="EMBL" id="BAF59097.1"/>
    </source>
</evidence>
<comment type="similarity">
    <text evidence="1">Belongs to the histone deacetylase family.</text>
</comment>
<dbReference type="PANTHER" id="PTHR10625">
    <property type="entry name" value="HISTONE DEACETYLASE HDAC1-RELATED"/>
    <property type="match status" value="1"/>
</dbReference>
<dbReference type="AlphaFoldDB" id="A5D3S4"/>
<sequence length="245" mass="27321">MKVVFDDRYRIVYDTDPAAAPGRIDCIVDELKGLYEFVKPRPAAESDILLVHSKDHLEHIKNRELLYDIALLAAGGAIKAAELAVQGEPAFALIRPPGHHASRDSCWGFCWFNNIAIAVEKLRTQGLVKKVLIVDIDLHFGDGTNNIFEKNPDVFYYHLYNLKGLEQCLSVNTDCELVAVSAGFDMHVQDWGCVLSTEDYTTIGRMISGHARKVCNGRFFAVLEGGYNHRVLGKNVRALLQGFEG</sequence>
<dbReference type="PRINTS" id="PR01270">
    <property type="entry name" value="HDASUPER"/>
</dbReference>
<dbReference type="SUPFAM" id="SSF52768">
    <property type="entry name" value="Arginase/deacetylase"/>
    <property type="match status" value="1"/>
</dbReference>
<dbReference type="GO" id="GO:0040029">
    <property type="term" value="P:epigenetic regulation of gene expression"/>
    <property type="evidence" value="ECO:0007669"/>
    <property type="project" value="TreeGrafter"/>
</dbReference>
<accession>A5D3S4</accession>
<dbReference type="InterPro" id="IPR000286">
    <property type="entry name" value="HDACs"/>
</dbReference>
<evidence type="ECO:0000259" key="2">
    <source>
        <dbReference type="Pfam" id="PF00850"/>
    </source>
</evidence>
<protein>
    <submittedName>
        <fullName evidence="3">Deacetylases</fullName>
    </submittedName>
</protein>
<evidence type="ECO:0000256" key="1">
    <source>
        <dbReference type="ARBA" id="ARBA00005947"/>
    </source>
</evidence>
<feature type="domain" description="Histone deacetylase" evidence="2">
    <location>
        <begin position="21"/>
        <end position="161"/>
    </location>
</feature>
<dbReference type="Pfam" id="PF00850">
    <property type="entry name" value="Hist_deacetyl"/>
    <property type="match status" value="2"/>
</dbReference>
<dbReference type="HOGENOM" id="CLU_007727_8_4_9"/>
<dbReference type="GO" id="GO:0004407">
    <property type="term" value="F:histone deacetylase activity"/>
    <property type="evidence" value="ECO:0007669"/>
    <property type="project" value="TreeGrafter"/>
</dbReference>
<keyword evidence="4" id="KW-1185">Reference proteome</keyword>
<dbReference type="KEGG" id="pth:PTH_0916"/>
<dbReference type="PANTHER" id="PTHR10625:SF10">
    <property type="entry name" value="HISTONE DEACETYLASE HDAC1"/>
    <property type="match status" value="1"/>
</dbReference>